<keyword evidence="1" id="KW-0472">Membrane</keyword>
<dbReference type="AlphaFoldDB" id="A0A2N4U321"/>
<keyword evidence="1" id="KW-1133">Transmembrane helix</keyword>
<proteinExistence type="predicted"/>
<name>A0A2N4U321_9BURK</name>
<keyword evidence="3" id="KW-1185">Reference proteome</keyword>
<comment type="caution">
    <text evidence="2">The sequence shown here is derived from an EMBL/GenBank/DDBJ whole genome shotgun (WGS) entry which is preliminary data.</text>
</comment>
<evidence type="ECO:0000313" key="2">
    <source>
        <dbReference type="EMBL" id="PLC49415.1"/>
    </source>
</evidence>
<accession>A0A2N4U321</accession>
<dbReference type="Proteomes" id="UP000234190">
    <property type="component" value="Unassembled WGS sequence"/>
</dbReference>
<gene>
    <name evidence="2" type="ORF">CR159_12450</name>
</gene>
<keyword evidence="1" id="KW-0812">Transmembrane</keyword>
<feature type="transmembrane region" description="Helical" evidence="1">
    <location>
        <begin position="30"/>
        <end position="48"/>
    </location>
</feature>
<sequence length="169" mass="18476">MTATAALAACLVFILGRLLRKRQRKLPRWAMPAAIGCTMIVYSVWNEYTWFARMQSALPQNVVVLGTGQRSAPWAPWTYAAPVTVRFVAMDTHAISRSEQKPALVRGRLLLVERWQPTRTVAVAFDCAANLRADLMGSATLAADGVLTGARWQAVAPGEPAFQAACKSM</sequence>
<protein>
    <submittedName>
        <fullName evidence="2">Uncharacterized protein</fullName>
    </submittedName>
</protein>
<organism evidence="2 3">
    <name type="scientific">Pollutimonas subterranea</name>
    <dbReference type="NCBI Taxonomy" id="2045210"/>
    <lineage>
        <taxon>Bacteria</taxon>
        <taxon>Pseudomonadati</taxon>
        <taxon>Pseudomonadota</taxon>
        <taxon>Betaproteobacteria</taxon>
        <taxon>Burkholderiales</taxon>
        <taxon>Alcaligenaceae</taxon>
        <taxon>Pollutimonas</taxon>
    </lineage>
</organism>
<evidence type="ECO:0000256" key="1">
    <source>
        <dbReference type="SAM" id="Phobius"/>
    </source>
</evidence>
<reference evidence="2 3" key="1">
    <citation type="submission" date="2017-10" db="EMBL/GenBank/DDBJ databases">
        <title>Two draft genome sequences of Pusillimonas sp. strains isolated from a nitrate- and radionuclide-contaminated groundwater in Russia.</title>
        <authorList>
            <person name="Grouzdev D.S."/>
            <person name="Tourova T.P."/>
            <person name="Goeva M.A."/>
            <person name="Babich T.L."/>
            <person name="Sokolova D.S."/>
            <person name="Abdullin R."/>
            <person name="Poltaraus A.B."/>
            <person name="Toshchakov S.V."/>
            <person name="Nazina T.N."/>
        </authorList>
    </citation>
    <scope>NUCLEOTIDE SEQUENCE [LARGE SCALE GENOMIC DNA]</scope>
    <source>
        <strain evidence="2 3">JR1/69-3-13</strain>
    </source>
</reference>
<evidence type="ECO:0000313" key="3">
    <source>
        <dbReference type="Proteomes" id="UP000234190"/>
    </source>
</evidence>
<dbReference type="EMBL" id="PDNW01000010">
    <property type="protein sequence ID" value="PLC49415.1"/>
    <property type="molecule type" value="Genomic_DNA"/>
</dbReference>